<dbReference type="Gene3D" id="1.10.630.10">
    <property type="entry name" value="Cytochrome P450"/>
    <property type="match status" value="1"/>
</dbReference>
<reference evidence="3 4" key="1">
    <citation type="submission" date="2019-04" db="EMBL/GenBank/DDBJ databases">
        <title>High contiguity whole genome sequence and gene annotation resource for two Venturia nashicola isolates.</title>
        <authorList>
            <person name="Prokchorchik M."/>
            <person name="Won K."/>
            <person name="Lee Y."/>
            <person name="Choi E.D."/>
            <person name="Segonzac C."/>
            <person name="Sohn K.H."/>
        </authorList>
    </citation>
    <scope>NUCLEOTIDE SEQUENCE [LARGE SCALE GENOMIC DNA]</scope>
    <source>
        <strain evidence="3 4">PRI2</strain>
    </source>
</reference>
<feature type="compositionally biased region" description="Low complexity" evidence="2">
    <location>
        <begin position="448"/>
        <end position="459"/>
    </location>
</feature>
<evidence type="ECO:0000313" key="4">
    <source>
        <dbReference type="Proteomes" id="UP000298493"/>
    </source>
</evidence>
<dbReference type="PRINTS" id="PR00463">
    <property type="entry name" value="EP450I"/>
</dbReference>
<dbReference type="SUPFAM" id="SSF48264">
    <property type="entry name" value="Cytochrome P450"/>
    <property type="match status" value="1"/>
</dbReference>
<dbReference type="Proteomes" id="UP000298493">
    <property type="component" value="Unassembled WGS sequence"/>
</dbReference>
<keyword evidence="1" id="KW-0479">Metal-binding</keyword>
<comment type="cofactor">
    <cofactor evidence="1">
        <name>heme</name>
        <dbReference type="ChEBI" id="CHEBI:30413"/>
    </cofactor>
</comment>
<dbReference type="STRING" id="86259.A0A4Z1P9F2"/>
<feature type="region of interest" description="Disordered" evidence="2">
    <location>
        <begin position="446"/>
        <end position="483"/>
    </location>
</feature>
<keyword evidence="1" id="KW-0408">Iron</keyword>
<dbReference type="InterPro" id="IPR036396">
    <property type="entry name" value="Cyt_P450_sf"/>
</dbReference>
<dbReference type="InterPro" id="IPR001128">
    <property type="entry name" value="Cyt_P450"/>
</dbReference>
<evidence type="ECO:0000313" key="3">
    <source>
        <dbReference type="EMBL" id="TID25853.1"/>
    </source>
</evidence>
<dbReference type="PANTHER" id="PTHR24305">
    <property type="entry name" value="CYTOCHROME P450"/>
    <property type="match status" value="1"/>
</dbReference>
<evidence type="ECO:0008006" key="5">
    <source>
        <dbReference type="Google" id="ProtNLM"/>
    </source>
</evidence>
<organism evidence="3 4">
    <name type="scientific">Venturia nashicola</name>
    <dbReference type="NCBI Taxonomy" id="86259"/>
    <lineage>
        <taxon>Eukaryota</taxon>
        <taxon>Fungi</taxon>
        <taxon>Dikarya</taxon>
        <taxon>Ascomycota</taxon>
        <taxon>Pezizomycotina</taxon>
        <taxon>Dothideomycetes</taxon>
        <taxon>Pleosporomycetidae</taxon>
        <taxon>Venturiales</taxon>
        <taxon>Venturiaceae</taxon>
        <taxon>Venturia</taxon>
    </lineage>
</organism>
<feature type="compositionally biased region" description="Polar residues" evidence="2">
    <location>
        <begin position="460"/>
        <end position="471"/>
    </location>
</feature>
<dbReference type="EMBL" id="SNSC02000003">
    <property type="protein sequence ID" value="TID25853.1"/>
    <property type="molecule type" value="Genomic_DNA"/>
</dbReference>
<keyword evidence="4" id="KW-1185">Reference proteome</keyword>
<dbReference type="Pfam" id="PF00067">
    <property type="entry name" value="p450"/>
    <property type="match status" value="1"/>
</dbReference>
<dbReference type="AlphaFoldDB" id="A0A4Z1P9F2"/>
<accession>A0A4Z1P9F2</accession>
<name>A0A4Z1P9F2_9PEZI</name>
<dbReference type="GO" id="GO:0004497">
    <property type="term" value="F:monooxygenase activity"/>
    <property type="evidence" value="ECO:0007669"/>
    <property type="project" value="InterPro"/>
</dbReference>
<sequence>MALLSILSLLPLLVWFVYKLLRYYRLEQFRGLPRMKPDLIWGHMKVVGEYVKEVEKERKGAHEDYAFKKISDDLGSPSLFVLDMRPLFYPLCIVNSHQVMEQIARPSQIFKYSVPKSPTLKWLEPLIGSTSIIMADGEDWRPIRKRFNPGFAPTHLVTLLPAILSKTERFTKRLDALAKSSEEFQLGELCTSLTFDIIGAVVLDEDFKAQTPDQHPIVQEYRALAAAFEGAAPFNVPFGPTRSKRQKLGRKVDQSIKTVVIQKFAQQLQARKEGQDSRKGRSVIDLSLQDTDILTPAILQETADQVKSFLFAGHDTTSILLQWSFYTLSTHPHILSKLTHELNTIFGASTHPSSVSTQLLLRGEECLNKLTYTSAFIKEILRLYPPASTARMPPKGSGYKITDPQTGNEMCLDGFVIYGNHYNIGRDKSIYGTTADEFFPERWLDNIDPSTDSNTTPTTAPLSNPQKTRAPNSIPPTSWRPFERGPRNCIGQELANIEARIILACSARHYRFSKIGIGALKVGGTGKLVIDKNGIVETEGIMYNRRQVTAKPFDDMRMRVAIKGRVNKDNPIPIPESKI</sequence>
<dbReference type="CDD" id="cd11051">
    <property type="entry name" value="CYP59-like"/>
    <property type="match status" value="1"/>
</dbReference>
<dbReference type="PANTHER" id="PTHR24305:SF222">
    <property type="entry name" value="CYTOCHROME P450 MONOOXYGENASE STCS"/>
    <property type="match status" value="1"/>
</dbReference>
<evidence type="ECO:0000256" key="2">
    <source>
        <dbReference type="SAM" id="MobiDB-lite"/>
    </source>
</evidence>
<protein>
    <recommendedName>
        <fullName evidence="5">Cytochrome P450</fullName>
    </recommendedName>
</protein>
<dbReference type="PRINTS" id="PR00385">
    <property type="entry name" value="P450"/>
</dbReference>
<gene>
    <name evidence="3" type="ORF">E6O75_ATG03716</name>
</gene>
<keyword evidence="1" id="KW-0349">Heme</keyword>
<dbReference type="GO" id="GO:0020037">
    <property type="term" value="F:heme binding"/>
    <property type="evidence" value="ECO:0007669"/>
    <property type="project" value="InterPro"/>
</dbReference>
<dbReference type="InterPro" id="IPR002401">
    <property type="entry name" value="Cyt_P450_E_grp-I"/>
</dbReference>
<evidence type="ECO:0000256" key="1">
    <source>
        <dbReference type="PIRSR" id="PIRSR602401-1"/>
    </source>
</evidence>
<dbReference type="InterPro" id="IPR050121">
    <property type="entry name" value="Cytochrome_P450_monoxygenase"/>
</dbReference>
<proteinExistence type="predicted"/>
<comment type="caution">
    <text evidence="3">The sequence shown here is derived from an EMBL/GenBank/DDBJ whole genome shotgun (WGS) entry which is preliminary data.</text>
</comment>
<dbReference type="GO" id="GO:0005506">
    <property type="term" value="F:iron ion binding"/>
    <property type="evidence" value="ECO:0007669"/>
    <property type="project" value="InterPro"/>
</dbReference>
<feature type="binding site" description="axial binding residue" evidence="1">
    <location>
        <position position="489"/>
    </location>
    <ligand>
        <name>heme</name>
        <dbReference type="ChEBI" id="CHEBI:30413"/>
    </ligand>
    <ligandPart>
        <name>Fe</name>
        <dbReference type="ChEBI" id="CHEBI:18248"/>
    </ligandPart>
</feature>
<dbReference type="GO" id="GO:0016705">
    <property type="term" value="F:oxidoreductase activity, acting on paired donors, with incorporation or reduction of molecular oxygen"/>
    <property type="evidence" value="ECO:0007669"/>
    <property type="project" value="InterPro"/>
</dbReference>